<evidence type="ECO:0000313" key="4">
    <source>
        <dbReference type="EMBL" id="RUR78686.1"/>
    </source>
</evidence>
<organism evidence="4 5">
    <name type="scientific">Chlorogloeopsis fritschii PCC 6912</name>
    <dbReference type="NCBI Taxonomy" id="211165"/>
    <lineage>
        <taxon>Bacteria</taxon>
        <taxon>Bacillati</taxon>
        <taxon>Cyanobacteriota</taxon>
        <taxon>Cyanophyceae</taxon>
        <taxon>Nostocales</taxon>
        <taxon>Chlorogloeopsidaceae</taxon>
        <taxon>Chlorogloeopsis</taxon>
    </lineage>
</organism>
<evidence type="ECO:0000256" key="1">
    <source>
        <dbReference type="ARBA" id="ARBA00022553"/>
    </source>
</evidence>
<proteinExistence type="predicted"/>
<keyword evidence="1 2" id="KW-0597">Phosphoprotein</keyword>
<dbReference type="PROSITE" id="PS50110">
    <property type="entry name" value="RESPONSE_REGULATORY"/>
    <property type="match status" value="1"/>
</dbReference>
<comment type="caution">
    <text evidence="4">The sequence shown here is derived from an EMBL/GenBank/DDBJ whole genome shotgun (WGS) entry which is preliminary data.</text>
</comment>
<dbReference type="EMBL" id="RSCJ01000014">
    <property type="protein sequence ID" value="RUR78686.1"/>
    <property type="molecule type" value="Genomic_DNA"/>
</dbReference>
<name>A0A3S0XR38_CHLFR</name>
<dbReference type="InterPro" id="IPR001789">
    <property type="entry name" value="Sig_transdc_resp-reg_receiver"/>
</dbReference>
<dbReference type="STRING" id="211165.GCA_000317285_00848"/>
<dbReference type="RefSeq" id="WP_016873412.1">
    <property type="nucleotide sequence ID" value="NZ_AJLN01000044.1"/>
</dbReference>
<dbReference type="Proteomes" id="UP000268857">
    <property type="component" value="Unassembled WGS sequence"/>
</dbReference>
<dbReference type="Gene3D" id="3.40.50.2300">
    <property type="match status" value="1"/>
</dbReference>
<keyword evidence="5" id="KW-1185">Reference proteome</keyword>
<gene>
    <name evidence="4" type="ORF">PCC6912_34510</name>
</gene>
<dbReference type="InterPro" id="IPR011006">
    <property type="entry name" value="CheY-like_superfamily"/>
</dbReference>
<dbReference type="Pfam" id="PF00072">
    <property type="entry name" value="Response_reg"/>
    <property type="match status" value="1"/>
</dbReference>
<sequence length="127" mass="14262">MITRRILLIENENVIRELTQLCLETEAGWEVLTTASSYEAIVKTETEQLDAILVDVDAFVCEQDLSVTLQQLQSNPVTYHIPVILLTTLANGEISQMVKLGVRAAIAKPFDLMTLAQQVAEILNWKY</sequence>
<dbReference type="AlphaFoldDB" id="A0A3S0XR38"/>
<reference evidence="4 5" key="1">
    <citation type="journal article" date="2019" name="Genome Biol. Evol.">
        <title>Day and night: Metabolic profiles and evolutionary relationships of six axenic non-marine cyanobacteria.</title>
        <authorList>
            <person name="Will S.E."/>
            <person name="Henke P."/>
            <person name="Boedeker C."/>
            <person name="Huang S."/>
            <person name="Brinkmann H."/>
            <person name="Rohde M."/>
            <person name="Jarek M."/>
            <person name="Friedl T."/>
            <person name="Seufert S."/>
            <person name="Schumacher M."/>
            <person name="Overmann J."/>
            <person name="Neumann-Schaal M."/>
            <person name="Petersen J."/>
        </authorList>
    </citation>
    <scope>NUCLEOTIDE SEQUENCE [LARGE SCALE GENOMIC DNA]</scope>
    <source>
        <strain evidence="4 5">PCC 6912</strain>
    </source>
</reference>
<dbReference type="SMART" id="SM00448">
    <property type="entry name" value="REC"/>
    <property type="match status" value="1"/>
</dbReference>
<dbReference type="GO" id="GO:0000160">
    <property type="term" value="P:phosphorelay signal transduction system"/>
    <property type="evidence" value="ECO:0007669"/>
    <property type="project" value="InterPro"/>
</dbReference>
<dbReference type="PANTHER" id="PTHR44591:SF22">
    <property type="entry name" value="CHEY SUBFAMILY"/>
    <property type="match status" value="1"/>
</dbReference>
<dbReference type="InterPro" id="IPR050595">
    <property type="entry name" value="Bact_response_regulator"/>
</dbReference>
<dbReference type="SUPFAM" id="SSF52172">
    <property type="entry name" value="CheY-like"/>
    <property type="match status" value="1"/>
</dbReference>
<feature type="domain" description="Response regulatory" evidence="3">
    <location>
        <begin position="5"/>
        <end position="123"/>
    </location>
</feature>
<dbReference type="PANTHER" id="PTHR44591">
    <property type="entry name" value="STRESS RESPONSE REGULATOR PROTEIN 1"/>
    <property type="match status" value="1"/>
</dbReference>
<feature type="modified residue" description="4-aspartylphosphate" evidence="2">
    <location>
        <position position="55"/>
    </location>
</feature>
<evidence type="ECO:0000313" key="5">
    <source>
        <dbReference type="Proteomes" id="UP000268857"/>
    </source>
</evidence>
<accession>A0A3S0XR38</accession>
<dbReference type="OrthoDB" id="9800897at2"/>
<evidence type="ECO:0000256" key="2">
    <source>
        <dbReference type="PROSITE-ProRule" id="PRU00169"/>
    </source>
</evidence>
<protein>
    <submittedName>
        <fullName evidence="4">Response regulator</fullName>
    </submittedName>
</protein>
<evidence type="ECO:0000259" key="3">
    <source>
        <dbReference type="PROSITE" id="PS50110"/>
    </source>
</evidence>